<dbReference type="AlphaFoldDB" id="A0A857KNQ4"/>
<reference evidence="2" key="1">
    <citation type="journal article" date="2021" name="Nat. Microbiol.">
        <title>Cocultivation of an ultrasmall environmental parasitic bacterium with lytic ability against bacteria associated with wastewater foams.</title>
        <authorList>
            <person name="Batinovic S."/>
            <person name="Rose J.J.A."/>
            <person name="Ratcliffe J."/>
            <person name="Seviour R.J."/>
            <person name="Petrovski S."/>
        </authorList>
    </citation>
    <scope>NUCLEOTIDE SEQUENCE</scope>
    <source>
        <strain evidence="2">CON44</strain>
    </source>
</reference>
<organism evidence="2">
    <name type="scientific">Gordonia amarae</name>
    <dbReference type="NCBI Taxonomy" id="36821"/>
    <lineage>
        <taxon>Bacteria</taxon>
        <taxon>Bacillati</taxon>
        <taxon>Actinomycetota</taxon>
        <taxon>Actinomycetes</taxon>
        <taxon>Mycobacteriales</taxon>
        <taxon>Gordoniaceae</taxon>
        <taxon>Gordonia</taxon>
    </lineage>
</organism>
<dbReference type="Pfam" id="PF05685">
    <property type="entry name" value="Uma2"/>
    <property type="match status" value="1"/>
</dbReference>
<evidence type="ECO:0000313" key="2">
    <source>
        <dbReference type="EMBL" id="QHN41264.1"/>
    </source>
</evidence>
<keyword evidence="2" id="KW-0378">Hydrolase</keyword>
<dbReference type="PANTHER" id="PTHR34107">
    <property type="entry name" value="SLL0198 PROTEIN-RELATED"/>
    <property type="match status" value="1"/>
</dbReference>
<name>A0A857KNQ4_9ACTN</name>
<dbReference type="SUPFAM" id="SSF52980">
    <property type="entry name" value="Restriction endonuclease-like"/>
    <property type="match status" value="1"/>
</dbReference>
<dbReference type="Gene3D" id="3.90.1570.10">
    <property type="entry name" value="tt1808, chain A"/>
    <property type="match status" value="1"/>
</dbReference>
<dbReference type="PANTHER" id="PTHR34107:SF4">
    <property type="entry name" value="SLL1222 PROTEIN"/>
    <property type="match status" value="1"/>
</dbReference>
<dbReference type="InterPro" id="IPR011335">
    <property type="entry name" value="Restrct_endonuc-II-like"/>
</dbReference>
<gene>
    <name evidence="2" type="ORF">GII30_20705</name>
</gene>
<evidence type="ECO:0000259" key="1">
    <source>
        <dbReference type="Pfam" id="PF05685"/>
    </source>
</evidence>
<sequence>MTRMTSEVTGLPRGRALTRDDLHTMPDDGHRYELVDGLLIVSPAPSFWHQDLLLRLAVTIFGVIPDDLTVLTAPFDVVLAQDTVIQPDLLVAPRADFTDRDLPLAPLLAVEVLSPSTRRFDLMLKRERLQRAGCRHYWVFDPDEPSVLAFTLDGDVYVESGRALGDELFSATEPFEISFTLRSLTGQS</sequence>
<protein>
    <submittedName>
        <fullName evidence="2">Uma2 family endonuclease</fullName>
    </submittedName>
</protein>
<dbReference type="RefSeq" id="WP_138943865.1">
    <property type="nucleotide sequence ID" value="NZ_CP045804.1"/>
</dbReference>
<dbReference type="InterPro" id="IPR008538">
    <property type="entry name" value="Uma2"/>
</dbReference>
<keyword evidence="2" id="KW-0255">Endonuclease</keyword>
<feature type="domain" description="Putative restriction endonuclease" evidence="1">
    <location>
        <begin position="20"/>
        <end position="181"/>
    </location>
</feature>
<dbReference type="CDD" id="cd06260">
    <property type="entry name" value="DUF820-like"/>
    <property type="match status" value="1"/>
</dbReference>
<accession>A0A857KNQ4</accession>
<dbReference type="EMBL" id="CP045810">
    <property type="protein sequence ID" value="QHN41264.1"/>
    <property type="molecule type" value="Genomic_DNA"/>
</dbReference>
<dbReference type="GO" id="GO:0004519">
    <property type="term" value="F:endonuclease activity"/>
    <property type="evidence" value="ECO:0007669"/>
    <property type="project" value="UniProtKB-KW"/>
</dbReference>
<dbReference type="InterPro" id="IPR012296">
    <property type="entry name" value="Nuclease_put_TT1808"/>
</dbReference>
<proteinExistence type="predicted"/>
<keyword evidence="2" id="KW-0540">Nuclease</keyword>